<dbReference type="Gene3D" id="2.115.10.20">
    <property type="entry name" value="Glycosyl hydrolase domain, family 43"/>
    <property type="match status" value="1"/>
</dbReference>
<evidence type="ECO:0000256" key="5">
    <source>
        <dbReference type="RuleBase" id="RU365015"/>
    </source>
</evidence>
<dbReference type="InterPro" id="IPR013320">
    <property type="entry name" value="ConA-like_dom_sf"/>
</dbReference>
<dbReference type="InterPro" id="IPR018053">
    <property type="entry name" value="Glyco_hydro_32_AS"/>
</dbReference>
<comment type="caution">
    <text evidence="8">The sequence shown here is derived from an EMBL/GenBank/DDBJ whole genome shotgun (WGS) entry which is preliminary data.</text>
</comment>
<comment type="similarity">
    <text evidence="1 4">Belongs to the glycosyl hydrolase 32 family.</text>
</comment>
<evidence type="ECO:0000256" key="3">
    <source>
        <dbReference type="ARBA" id="ARBA00023295"/>
    </source>
</evidence>
<dbReference type="PANTHER" id="PTHR43101:SF1">
    <property type="entry name" value="BETA-FRUCTOSIDASE"/>
    <property type="match status" value="1"/>
</dbReference>
<dbReference type="EC" id="3.2.1.26" evidence="4"/>
<dbReference type="Pfam" id="PF08244">
    <property type="entry name" value="Glyco_hydro_32C"/>
    <property type="match status" value="1"/>
</dbReference>
<evidence type="ECO:0000259" key="6">
    <source>
        <dbReference type="Pfam" id="PF00251"/>
    </source>
</evidence>
<keyword evidence="9" id="KW-1185">Reference proteome</keyword>
<dbReference type="SMART" id="SM00640">
    <property type="entry name" value="Glyco_32"/>
    <property type="match status" value="1"/>
</dbReference>
<evidence type="ECO:0000256" key="4">
    <source>
        <dbReference type="RuleBase" id="RU362110"/>
    </source>
</evidence>
<comment type="catalytic activity">
    <reaction evidence="4">
        <text>Hydrolysis of terminal non-reducing beta-D-fructofuranoside residues in beta-D-fructofuranosides.</text>
        <dbReference type="EC" id="3.2.1.26"/>
    </reaction>
</comment>
<comment type="pathway">
    <text evidence="5">Glycan biosynthesis; sucrose metabolism.</text>
</comment>
<dbReference type="InterPro" id="IPR006232">
    <property type="entry name" value="Suc6P_hydrolase"/>
</dbReference>
<evidence type="ECO:0000259" key="7">
    <source>
        <dbReference type="Pfam" id="PF08244"/>
    </source>
</evidence>
<dbReference type="InterPro" id="IPR013189">
    <property type="entry name" value="Glyco_hydro_32_C"/>
</dbReference>
<keyword evidence="5" id="KW-0963">Cytoplasm</keyword>
<dbReference type="InterPro" id="IPR023296">
    <property type="entry name" value="Glyco_hydro_beta-prop_sf"/>
</dbReference>
<dbReference type="InterPro" id="IPR013148">
    <property type="entry name" value="Glyco_hydro_32_N"/>
</dbReference>
<evidence type="ECO:0000313" key="8">
    <source>
        <dbReference type="EMBL" id="MDX8336165.1"/>
    </source>
</evidence>
<dbReference type="Gene3D" id="2.60.120.560">
    <property type="entry name" value="Exo-inulinase, domain 1"/>
    <property type="match status" value="1"/>
</dbReference>
<evidence type="ECO:0000256" key="1">
    <source>
        <dbReference type="ARBA" id="ARBA00009902"/>
    </source>
</evidence>
<protein>
    <recommendedName>
        <fullName evidence="4">Sucrose-6-phosphate hydrolase</fullName>
        <ecNumber evidence="4">3.2.1.26</ecNumber>
    </recommendedName>
    <alternativeName>
        <fullName evidence="5">Invertase</fullName>
    </alternativeName>
</protein>
<accession>A0ABU4W9G2</accession>
<dbReference type="PANTHER" id="PTHR43101">
    <property type="entry name" value="BETA-FRUCTOSIDASE"/>
    <property type="match status" value="1"/>
</dbReference>
<gene>
    <name evidence="8" type="ORF">RFV38_06615</name>
</gene>
<dbReference type="PROSITE" id="PS00609">
    <property type="entry name" value="GLYCOSYL_HYDROL_F32"/>
    <property type="match status" value="1"/>
</dbReference>
<comment type="function">
    <text evidence="5">Enables the bacterium to metabolize sucrose as a sole carbon source.</text>
</comment>
<reference evidence="9" key="1">
    <citation type="submission" date="2023-07" db="EMBL/GenBank/DDBJ databases">
        <authorList>
            <person name="Colorado M.A."/>
            <person name="Villamil L.M."/>
            <person name="Melo J.F."/>
            <person name="Rodriguez J.A."/>
            <person name="Ruiz R.Y."/>
        </authorList>
    </citation>
    <scope>NUCLEOTIDE SEQUENCE [LARGE SCALE GENOMIC DNA]</scope>
    <source>
        <strain evidence="9">C33</strain>
    </source>
</reference>
<sequence length="450" mass="52393">MWKNKFHISPPYGLLNDPNGLIYWNNEYHIFYQWNPNACEHGAKSWAHLKSTDLVNWESMPVALSPTDWFDKNGCYSGSAIEKNGELYLFYTGNVKNNGIRESYQCLAISRDGITFEKKGPVIHDQNIPKEYTKHFRDPKVFIQNGIYKMVLGAQRNDLTGTIVIFSSKDLIHWEFEGEIIKENFGFMCECPDFIEDSNKKALIFSPQGIESKGYLYNNRYQSGYIIRDLFEIQKNKFIELDRGFEFYAPQTFKDEYNKNVLIGWIGMPEELDHPSVKSENWIHSLTLPRTLEIKENKILQNPHINLKKLRKNAIILENINFQDILDLSNYNIFGETYELIINFENFSGNIDINLRKNERQKTTFSYDSIEKKATLDRSLSGSGYKGVRSCYLENLEKIHIFVDKSTVEIFLNNGEEVFTGNIYPNNNSLGIEFKTNSSLCISKLKFYNL</sequence>
<keyword evidence="2 4" id="KW-0378">Hydrolase</keyword>
<dbReference type="Proteomes" id="UP001279681">
    <property type="component" value="Unassembled WGS sequence"/>
</dbReference>
<dbReference type="SUPFAM" id="SSF49899">
    <property type="entry name" value="Concanavalin A-like lectins/glucanases"/>
    <property type="match status" value="1"/>
</dbReference>
<dbReference type="NCBIfam" id="TIGR01322">
    <property type="entry name" value="scrB_fam"/>
    <property type="match status" value="1"/>
</dbReference>
<keyword evidence="3 4" id="KW-0326">Glycosidase</keyword>
<dbReference type="CDD" id="cd18623">
    <property type="entry name" value="GH32_ScrB-like"/>
    <property type="match status" value="1"/>
</dbReference>
<dbReference type="InterPro" id="IPR051214">
    <property type="entry name" value="GH32_Enzymes"/>
</dbReference>
<feature type="domain" description="Glycosyl hydrolase family 32 N-terminal" evidence="6">
    <location>
        <begin position="7"/>
        <end position="303"/>
    </location>
</feature>
<name>A0ABU4W9G2_9FUSO</name>
<keyword evidence="5" id="KW-0119">Carbohydrate metabolism</keyword>
<feature type="domain" description="Glycosyl hydrolase family 32 C-terminal" evidence="7">
    <location>
        <begin position="307"/>
        <end position="448"/>
    </location>
</feature>
<dbReference type="EMBL" id="JAVIKH010000007">
    <property type="protein sequence ID" value="MDX8336165.1"/>
    <property type="molecule type" value="Genomic_DNA"/>
</dbReference>
<dbReference type="RefSeq" id="WP_320313569.1">
    <property type="nucleotide sequence ID" value="NZ_JAVIKH010000007.1"/>
</dbReference>
<dbReference type="SUPFAM" id="SSF75005">
    <property type="entry name" value="Arabinanase/levansucrase/invertase"/>
    <property type="match status" value="1"/>
</dbReference>
<dbReference type="GO" id="GO:0004564">
    <property type="term" value="F:beta-fructofuranosidase activity"/>
    <property type="evidence" value="ECO:0007669"/>
    <property type="project" value="UniProtKB-EC"/>
</dbReference>
<organism evidence="8 9">
    <name type="scientific">Candidatus Cetobacterium colombiensis</name>
    <dbReference type="NCBI Taxonomy" id="3073100"/>
    <lineage>
        <taxon>Bacteria</taxon>
        <taxon>Fusobacteriati</taxon>
        <taxon>Fusobacteriota</taxon>
        <taxon>Fusobacteriia</taxon>
        <taxon>Fusobacteriales</taxon>
        <taxon>Fusobacteriaceae</taxon>
        <taxon>Cetobacterium</taxon>
    </lineage>
</organism>
<dbReference type="Pfam" id="PF00251">
    <property type="entry name" value="Glyco_hydro_32N"/>
    <property type="match status" value="1"/>
</dbReference>
<dbReference type="InterPro" id="IPR001362">
    <property type="entry name" value="Glyco_hydro_32"/>
</dbReference>
<comment type="subcellular location">
    <subcellularLocation>
        <location evidence="5">Cytoplasm</location>
    </subcellularLocation>
</comment>
<evidence type="ECO:0000256" key="2">
    <source>
        <dbReference type="ARBA" id="ARBA00022801"/>
    </source>
</evidence>
<evidence type="ECO:0000313" key="9">
    <source>
        <dbReference type="Proteomes" id="UP001279681"/>
    </source>
</evidence>
<proteinExistence type="inferred from homology"/>